<dbReference type="SUPFAM" id="SSF103473">
    <property type="entry name" value="MFS general substrate transporter"/>
    <property type="match status" value="1"/>
</dbReference>
<keyword evidence="8" id="KW-1185">Reference proteome</keyword>
<organism evidence="7 8">
    <name type="scientific">Streptomyces fuscus</name>
    <dbReference type="NCBI Taxonomy" id="3048495"/>
    <lineage>
        <taxon>Bacteria</taxon>
        <taxon>Bacillati</taxon>
        <taxon>Actinomycetota</taxon>
        <taxon>Actinomycetes</taxon>
        <taxon>Kitasatosporales</taxon>
        <taxon>Streptomycetaceae</taxon>
        <taxon>Streptomyces</taxon>
    </lineage>
</organism>
<evidence type="ECO:0000313" key="8">
    <source>
        <dbReference type="Proteomes" id="UP001241926"/>
    </source>
</evidence>
<dbReference type="Gene3D" id="1.20.1250.20">
    <property type="entry name" value="MFS general substrate transporter like domains"/>
    <property type="match status" value="2"/>
</dbReference>
<evidence type="ECO:0000256" key="5">
    <source>
        <dbReference type="SAM" id="Phobius"/>
    </source>
</evidence>
<feature type="transmembrane region" description="Helical" evidence="5">
    <location>
        <begin position="406"/>
        <end position="428"/>
    </location>
</feature>
<protein>
    <submittedName>
        <fullName evidence="7">MFS transporter</fullName>
    </submittedName>
</protein>
<dbReference type="RefSeq" id="WP_285433503.1">
    <property type="nucleotide sequence ID" value="NZ_JASJUS010000015.1"/>
</dbReference>
<dbReference type="Pfam" id="PF07690">
    <property type="entry name" value="MFS_1"/>
    <property type="match status" value="1"/>
</dbReference>
<proteinExistence type="predicted"/>
<evidence type="ECO:0000256" key="2">
    <source>
        <dbReference type="ARBA" id="ARBA00022692"/>
    </source>
</evidence>
<reference evidence="7 8" key="1">
    <citation type="submission" date="2023-05" db="EMBL/GenBank/DDBJ databases">
        <title>Streptomyces fuscus sp. nov., a brown-black pigment producing actinomyces isolated from dry sand of Sea duck farm.</title>
        <authorList>
            <person name="Xie J."/>
            <person name="Shen N."/>
        </authorList>
    </citation>
    <scope>NUCLEOTIDE SEQUENCE [LARGE SCALE GENOMIC DNA]</scope>
    <source>
        <strain evidence="7 8">GXMU-J15</strain>
    </source>
</reference>
<evidence type="ECO:0000256" key="1">
    <source>
        <dbReference type="ARBA" id="ARBA00004651"/>
    </source>
</evidence>
<feature type="transmembrane region" description="Helical" evidence="5">
    <location>
        <begin position="316"/>
        <end position="335"/>
    </location>
</feature>
<evidence type="ECO:0000259" key="6">
    <source>
        <dbReference type="PROSITE" id="PS50850"/>
    </source>
</evidence>
<feature type="domain" description="Major facilitator superfamily (MFS) profile" evidence="6">
    <location>
        <begin position="30"/>
        <end position="432"/>
    </location>
</feature>
<feature type="transmembrane region" description="Helical" evidence="5">
    <location>
        <begin position="68"/>
        <end position="88"/>
    </location>
</feature>
<feature type="transmembrane region" description="Helical" evidence="5">
    <location>
        <begin position="153"/>
        <end position="178"/>
    </location>
</feature>
<dbReference type="InterPro" id="IPR036259">
    <property type="entry name" value="MFS_trans_sf"/>
</dbReference>
<dbReference type="Proteomes" id="UP001241926">
    <property type="component" value="Unassembled WGS sequence"/>
</dbReference>
<evidence type="ECO:0000313" key="7">
    <source>
        <dbReference type="EMBL" id="MDL2078193.1"/>
    </source>
</evidence>
<dbReference type="PANTHER" id="PTHR11662:SF450">
    <property type="entry name" value="BLR1003 PROTEIN"/>
    <property type="match status" value="1"/>
</dbReference>
<feature type="transmembrane region" description="Helical" evidence="5">
    <location>
        <begin position="375"/>
        <end position="394"/>
    </location>
</feature>
<comment type="subcellular location">
    <subcellularLocation>
        <location evidence="1">Cell membrane</location>
        <topology evidence="1">Multi-pass membrane protein</topology>
    </subcellularLocation>
</comment>
<keyword evidence="2 5" id="KW-0812">Transmembrane</keyword>
<sequence>MTAAETSAARPPRTPLTKAVHHSGTRAWIVTGLLVVFMMVNFADKAVFGLAADEIRADLGLSATDFGLANSAFFLLFSVAAVAVGLLADRVSPKWLLLTMALLWSVAQVPAALGGGLAVLVGTRIVLGAAEGPAFPVAQQTALSWFPNHRRNLPGALVTLGVTLGVITAAPGLTWVIGRHGWRAALWVVAAAGVLWAAAWLVCGADGGHRDAAADRAGARSAPSGRSGVWAAYRRIFGSRTWIGTTVAYFTSYWVVALMLVWMPSYLRNGLGHSPETAGRLVAVPWALGAVALLAQAALSGWLMRRGVGSRWARGRVGAGLLLLGALCFLAVPFMDGTGLQTALLVAGFGLGGSFATVAITTVAELAPSERRGGALGTMNAVVTTAGLIAPTVVGRMIDSQGGAGYQNAVVVSAALLLLGAVAAFVLIDPARDATPANTA</sequence>
<evidence type="ECO:0000256" key="4">
    <source>
        <dbReference type="ARBA" id="ARBA00023136"/>
    </source>
</evidence>
<dbReference type="InterPro" id="IPR050382">
    <property type="entry name" value="MFS_Na/Anion_cotransporter"/>
</dbReference>
<feature type="transmembrane region" description="Helical" evidence="5">
    <location>
        <begin position="341"/>
        <end position="363"/>
    </location>
</feature>
<dbReference type="InterPro" id="IPR020846">
    <property type="entry name" value="MFS_dom"/>
</dbReference>
<name>A0ABT7J3P0_9ACTN</name>
<dbReference type="PROSITE" id="PS50850">
    <property type="entry name" value="MFS"/>
    <property type="match status" value="1"/>
</dbReference>
<keyword evidence="4 5" id="KW-0472">Membrane</keyword>
<dbReference type="InterPro" id="IPR011701">
    <property type="entry name" value="MFS"/>
</dbReference>
<feature type="transmembrane region" description="Helical" evidence="5">
    <location>
        <begin position="95"/>
        <end position="119"/>
    </location>
</feature>
<feature type="transmembrane region" description="Helical" evidence="5">
    <location>
        <begin position="242"/>
        <end position="263"/>
    </location>
</feature>
<comment type="caution">
    <text evidence="7">The sequence shown here is derived from an EMBL/GenBank/DDBJ whole genome shotgun (WGS) entry which is preliminary data.</text>
</comment>
<feature type="transmembrane region" description="Helical" evidence="5">
    <location>
        <begin position="283"/>
        <end position="304"/>
    </location>
</feature>
<evidence type="ECO:0000256" key="3">
    <source>
        <dbReference type="ARBA" id="ARBA00022989"/>
    </source>
</evidence>
<feature type="transmembrane region" description="Helical" evidence="5">
    <location>
        <begin position="184"/>
        <end position="203"/>
    </location>
</feature>
<dbReference type="EMBL" id="JASJUS010000015">
    <property type="protein sequence ID" value="MDL2078193.1"/>
    <property type="molecule type" value="Genomic_DNA"/>
</dbReference>
<accession>A0ABT7J3P0</accession>
<gene>
    <name evidence="7" type="ORF">QNN03_17300</name>
</gene>
<keyword evidence="3 5" id="KW-1133">Transmembrane helix</keyword>
<dbReference type="PANTHER" id="PTHR11662">
    <property type="entry name" value="SOLUTE CARRIER FAMILY 17"/>
    <property type="match status" value="1"/>
</dbReference>